<dbReference type="EMBL" id="CAJOBE010015339">
    <property type="protein sequence ID" value="CAF4188693.1"/>
    <property type="molecule type" value="Genomic_DNA"/>
</dbReference>
<organism evidence="1 2">
    <name type="scientific">Rotaria sordida</name>
    <dbReference type="NCBI Taxonomy" id="392033"/>
    <lineage>
        <taxon>Eukaryota</taxon>
        <taxon>Metazoa</taxon>
        <taxon>Spiralia</taxon>
        <taxon>Gnathifera</taxon>
        <taxon>Rotifera</taxon>
        <taxon>Eurotatoria</taxon>
        <taxon>Bdelloidea</taxon>
        <taxon>Philodinida</taxon>
        <taxon>Philodinidae</taxon>
        <taxon>Rotaria</taxon>
    </lineage>
</organism>
<accession>A0A820AAH3</accession>
<evidence type="ECO:0000313" key="2">
    <source>
        <dbReference type="Proteomes" id="UP000663874"/>
    </source>
</evidence>
<gene>
    <name evidence="1" type="ORF">FNK824_LOCUS35627</name>
</gene>
<comment type="caution">
    <text evidence="1">The sequence shown here is derived from an EMBL/GenBank/DDBJ whole genome shotgun (WGS) entry which is preliminary data.</text>
</comment>
<name>A0A820AAH3_9BILA</name>
<dbReference type="AlphaFoldDB" id="A0A820AAH3"/>
<sequence>MNFYITQYSSTYRLPRIRAKSNILADRSLTTENLLTQKLKADYNTWTHFIPYELPNGTESLPSNINNQTSGFFRERAIGGKEATTYDSNFVKPARTEPVILGQ</sequence>
<proteinExistence type="predicted"/>
<protein>
    <submittedName>
        <fullName evidence="1">Uncharacterized protein</fullName>
    </submittedName>
</protein>
<dbReference type="Proteomes" id="UP000663874">
    <property type="component" value="Unassembled WGS sequence"/>
</dbReference>
<evidence type="ECO:0000313" key="1">
    <source>
        <dbReference type="EMBL" id="CAF4188693.1"/>
    </source>
</evidence>
<feature type="non-terminal residue" evidence="1">
    <location>
        <position position="103"/>
    </location>
</feature>
<reference evidence="1" key="1">
    <citation type="submission" date="2021-02" db="EMBL/GenBank/DDBJ databases">
        <authorList>
            <person name="Nowell W R."/>
        </authorList>
    </citation>
    <scope>NUCLEOTIDE SEQUENCE</scope>
</reference>